<evidence type="ECO:0000313" key="1">
    <source>
        <dbReference type="EMBL" id="OXE30102.1"/>
    </source>
</evidence>
<proteinExistence type="predicted"/>
<dbReference type="Gene3D" id="3.40.50.1240">
    <property type="entry name" value="Phosphoglycerate mutase-like"/>
    <property type="match status" value="1"/>
</dbReference>
<accession>A0A227J599</accession>
<reference evidence="1 2" key="1">
    <citation type="journal article" date="2017" name="Appl. Environ. Microbiol.">
        <title>Parallel evolution of two clades of a major Atlantic endemic Vibrio parahaemolyticus pathogen lineage by independent acquisition of related pathogenicity islands.</title>
        <authorList>
            <person name="Xu F."/>
            <person name="Gonzalez-Escalona N."/>
            <person name="Drees K.P."/>
            <person name="Sebra R.P."/>
            <person name="Cooper V.S."/>
            <person name="Jones S.H."/>
            <person name="Whistler C.A."/>
        </authorList>
    </citation>
    <scope>NUCLEOTIDE SEQUENCE [LARGE SCALE GENOMIC DNA]</scope>
    <source>
        <strain evidence="1 2">MAVP-3</strain>
    </source>
</reference>
<feature type="non-terminal residue" evidence="1">
    <location>
        <position position="115"/>
    </location>
</feature>
<comment type="caution">
    <text evidence="1">The sequence shown here is derived from an EMBL/GenBank/DDBJ whole genome shotgun (WGS) entry which is preliminary data.</text>
</comment>
<dbReference type="STRING" id="670.ACZ92_22845"/>
<sequence>MIFVRHGVPDFSLADERCMTQLEKDYAPLDRAYLSELHQKLTNAVFDDAQAIICSPYTRALQTAEILNRRHGFELFVEHDLREWRADTAGGYISLAERDRRWHEYRELLKLRLPM</sequence>
<organism evidence="1 2">
    <name type="scientific">Vibrio parahaemolyticus</name>
    <dbReference type="NCBI Taxonomy" id="670"/>
    <lineage>
        <taxon>Bacteria</taxon>
        <taxon>Pseudomonadati</taxon>
        <taxon>Pseudomonadota</taxon>
        <taxon>Gammaproteobacteria</taxon>
        <taxon>Vibrionales</taxon>
        <taxon>Vibrionaceae</taxon>
        <taxon>Vibrio</taxon>
    </lineage>
</organism>
<dbReference type="SUPFAM" id="SSF53254">
    <property type="entry name" value="Phosphoglycerate mutase-like"/>
    <property type="match status" value="1"/>
</dbReference>
<protein>
    <submittedName>
        <fullName evidence="1">Histidine phosphatase family protein</fullName>
    </submittedName>
</protein>
<dbReference type="InterPro" id="IPR029033">
    <property type="entry name" value="His_PPase_superfam"/>
</dbReference>
<dbReference type="Pfam" id="PF00300">
    <property type="entry name" value="His_Phos_1"/>
    <property type="match status" value="1"/>
</dbReference>
<dbReference type="Proteomes" id="UP000214596">
    <property type="component" value="Unassembled WGS sequence"/>
</dbReference>
<gene>
    <name evidence="1" type="ORF">CA163_25125</name>
</gene>
<dbReference type="InterPro" id="IPR013078">
    <property type="entry name" value="His_Pase_superF_clade-1"/>
</dbReference>
<dbReference type="AlphaFoldDB" id="A0A227J599"/>
<evidence type="ECO:0000313" key="2">
    <source>
        <dbReference type="Proteomes" id="UP000214596"/>
    </source>
</evidence>
<dbReference type="EMBL" id="NIXT01002558">
    <property type="protein sequence ID" value="OXE30102.1"/>
    <property type="molecule type" value="Genomic_DNA"/>
</dbReference>
<name>A0A227J599_VIBPH</name>